<keyword evidence="7" id="KW-1185">Reference proteome</keyword>
<dbReference type="Gene3D" id="3.60.15.10">
    <property type="entry name" value="Ribonuclease Z/Hydroxyacylglutathione hydrolase-like"/>
    <property type="match status" value="1"/>
</dbReference>
<dbReference type="SMART" id="SM00849">
    <property type="entry name" value="Lactamase_B"/>
    <property type="match status" value="1"/>
</dbReference>
<evidence type="ECO:0000313" key="6">
    <source>
        <dbReference type="EMBL" id="NBI06927.1"/>
    </source>
</evidence>
<dbReference type="CDD" id="cd06262">
    <property type="entry name" value="metallo-hydrolase-like_MBL-fold"/>
    <property type="match status" value="1"/>
</dbReference>
<evidence type="ECO:0000259" key="5">
    <source>
        <dbReference type="SMART" id="SM00849"/>
    </source>
</evidence>
<keyword evidence="2" id="KW-0479">Metal-binding</keyword>
<dbReference type="GO" id="GO:0046872">
    <property type="term" value="F:metal ion binding"/>
    <property type="evidence" value="ECO:0007669"/>
    <property type="project" value="UniProtKB-KW"/>
</dbReference>
<keyword evidence="3 6" id="KW-0378">Hydrolase</keyword>
<dbReference type="SUPFAM" id="SSF56281">
    <property type="entry name" value="Metallo-hydrolase/oxidoreductase"/>
    <property type="match status" value="1"/>
</dbReference>
<dbReference type="Proteomes" id="UP000467132">
    <property type="component" value="Unassembled WGS sequence"/>
</dbReference>
<sequence length="208" mass="23026">MIIENLSSGVYGGNCYIISSDDNSEGIVIDPADNTNEIIDFIERHNIEVKYIVLTHGHGDHIGGIGDLKQKTNAQILIHKEDREMLMNKELNLSSKMPMVTTEIEPDRVLEDGQIIDFGELNAEIIHTPGHTRGCISIKIGNNIFTGDTLFKGSIGRTDLYGGSYDDIIKSIENKLMIYDDEVTIYPGHGGSSTIGYERKVNPFLNKG</sequence>
<protein>
    <submittedName>
        <fullName evidence="6">MBL fold metallo-hydrolase</fullName>
    </submittedName>
</protein>
<evidence type="ECO:0000256" key="4">
    <source>
        <dbReference type="ARBA" id="ARBA00022833"/>
    </source>
</evidence>
<evidence type="ECO:0000256" key="3">
    <source>
        <dbReference type="ARBA" id="ARBA00022801"/>
    </source>
</evidence>
<reference evidence="6 7" key="1">
    <citation type="submission" date="2018-08" db="EMBL/GenBank/DDBJ databases">
        <title>Murine metabolic-syndrome-specific gut microbial biobank.</title>
        <authorList>
            <person name="Liu C."/>
        </authorList>
    </citation>
    <scope>NUCLEOTIDE SEQUENCE [LARGE SCALE GENOMIC DNA]</scope>
    <source>
        <strain evidence="6 7">583</strain>
    </source>
</reference>
<dbReference type="PANTHER" id="PTHR46233">
    <property type="entry name" value="HYDROXYACYLGLUTATHIONE HYDROLASE GLOC"/>
    <property type="match status" value="1"/>
</dbReference>
<dbReference type="EMBL" id="QXXA01000009">
    <property type="protein sequence ID" value="NBI06927.1"/>
    <property type="molecule type" value="Genomic_DNA"/>
</dbReference>
<evidence type="ECO:0000256" key="1">
    <source>
        <dbReference type="ARBA" id="ARBA00001947"/>
    </source>
</evidence>
<dbReference type="OrthoDB" id="9802248at2"/>
<keyword evidence="4" id="KW-0862">Zinc</keyword>
<dbReference type="AlphaFoldDB" id="A0A845QVI9"/>
<comment type="caution">
    <text evidence="6">The sequence shown here is derived from an EMBL/GenBank/DDBJ whole genome shotgun (WGS) entry which is preliminary data.</text>
</comment>
<gene>
    <name evidence="6" type="ORF">D3Z33_08680</name>
</gene>
<dbReference type="Pfam" id="PF00753">
    <property type="entry name" value="Lactamase_B"/>
    <property type="match status" value="1"/>
</dbReference>
<proteinExistence type="predicted"/>
<dbReference type="GO" id="GO:0016787">
    <property type="term" value="F:hydrolase activity"/>
    <property type="evidence" value="ECO:0007669"/>
    <property type="project" value="UniProtKB-KW"/>
</dbReference>
<dbReference type="InterPro" id="IPR036866">
    <property type="entry name" value="RibonucZ/Hydroxyglut_hydro"/>
</dbReference>
<dbReference type="InterPro" id="IPR051453">
    <property type="entry name" value="MBL_Glyoxalase_II"/>
</dbReference>
<dbReference type="InterPro" id="IPR001279">
    <property type="entry name" value="Metallo-B-lactamas"/>
</dbReference>
<evidence type="ECO:0000256" key="2">
    <source>
        <dbReference type="ARBA" id="ARBA00022723"/>
    </source>
</evidence>
<name>A0A845QVI9_9CLOT</name>
<evidence type="ECO:0000313" key="7">
    <source>
        <dbReference type="Proteomes" id="UP000467132"/>
    </source>
</evidence>
<comment type="cofactor">
    <cofactor evidence="1">
        <name>Zn(2+)</name>
        <dbReference type="ChEBI" id="CHEBI:29105"/>
    </cofactor>
</comment>
<dbReference type="PANTHER" id="PTHR46233:SF3">
    <property type="entry name" value="HYDROXYACYLGLUTATHIONE HYDROLASE GLOC"/>
    <property type="match status" value="1"/>
</dbReference>
<organism evidence="6 7">
    <name type="scientific">Senegalia massiliensis</name>
    <dbReference type="NCBI Taxonomy" id="1720316"/>
    <lineage>
        <taxon>Bacteria</taxon>
        <taxon>Bacillati</taxon>
        <taxon>Bacillota</taxon>
        <taxon>Clostridia</taxon>
        <taxon>Eubacteriales</taxon>
        <taxon>Clostridiaceae</taxon>
        <taxon>Senegalia</taxon>
    </lineage>
</organism>
<feature type="domain" description="Metallo-beta-lactamase" evidence="5">
    <location>
        <begin position="12"/>
        <end position="189"/>
    </location>
</feature>
<dbReference type="RefSeq" id="WP_160197400.1">
    <property type="nucleotide sequence ID" value="NZ_QXXA01000009.1"/>
</dbReference>
<accession>A0A845QVI9</accession>